<sequence>MFKNYAHYYNLLYKDKEYTAECAHVDALIRQYSKPGASTLLDIGCGTGRHAHGMTELGYRVAGIDQSEEMINSAKARAIPGAEFQVGDATRFKLGRHFDIVTSLFHVISYQTTNLAVQQTFARAAEHLDPGGLFIFDFWYGPAVVTERPAVRIKRLEDEKIKVTRLTEPVWKCNENVVDVHFELLITDKATDQVETVKELHPMRYFFKPEMELFLAVAGFSLKYCKEWMTGNEPSDHTWGVCCVAEKKH</sequence>
<gene>
    <name evidence="5" type="ORF">L0U88_11595</name>
</gene>
<dbReference type="Gene3D" id="3.40.50.150">
    <property type="entry name" value="Vaccinia Virus protein VP39"/>
    <property type="match status" value="1"/>
</dbReference>
<dbReference type="InterPro" id="IPR029063">
    <property type="entry name" value="SAM-dependent_MTases_sf"/>
</dbReference>
<name>A0ABS9BKV1_9BACT</name>
<dbReference type="EMBL" id="JAKEVY010000003">
    <property type="protein sequence ID" value="MCF1715271.1"/>
    <property type="molecule type" value="Genomic_DNA"/>
</dbReference>
<dbReference type="Proteomes" id="UP001200145">
    <property type="component" value="Unassembled WGS sequence"/>
</dbReference>
<dbReference type="Pfam" id="PF13649">
    <property type="entry name" value="Methyltransf_25"/>
    <property type="match status" value="1"/>
</dbReference>
<organism evidence="5 6">
    <name type="scientific">Flavihumibacter fluminis</name>
    <dbReference type="NCBI Taxonomy" id="2909236"/>
    <lineage>
        <taxon>Bacteria</taxon>
        <taxon>Pseudomonadati</taxon>
        <taxon>Bacteroidota</taxon>
        <taxon>Chitinophagia</taxon>
        <taxon>Chitinophagales</taxon>
        <taxon>Chitinophagaceae</taxon>
        <taxon>Flavihumibacter</taxon>
    </lineage>
</organism>
<accession>A0ABS9BKV1</accession>
<protein>
    <submittedName>
        <fullName evidence="5">Class I SAM-dependent methyltransferase</fullName>
    </submittedName>
</protein>
<dbReference type="RefSeq" id="WP_234866227.1">
    <property type="nucleotide sequence ID" value="NZ_JAKEVY010000003.1"/>
</dbReference>
<comment type="caution">
    <text evidence="5">The sequence shown here is derived from an EMBL/GenBank/DDBJ whole genome shotgun (WGS) entry which is preliminary data.</text>
</comment>
<keyword evidence="1 5" id="KW-0489">Methyltransferase</keyword>
<proteinExistence type="predicted"/>
<keyword evidence="3" id="KW-0949">S-adenosyl-L-methionine</keyword>
<dbReference type="GO" id="GO:0032259">
    <property type="term" value="P:methylation"/>
    <property type="evidence" value="ECO:0007669"/>
    <property type="project" value="UniProtKB-KW"/>
</dbReference>
<evidence type="ECO:0000256" key="1">
    <source>
        <dbReference type="ARBA" id="ARBA00022603"/>
    </source>
</evidence>
<dbReference type="PANTHER" id="PTHR43464">
    <property type="entry name" value="METHYLTRANSFERASE"/>
    <property type="match status" value="1"/>
</dbReference>
<evidence type="ECO:0000313" key="6">
    <source>
        <dbReference type="Proteomes" id="UP001200145"/>
    </source>
</evidence>
<dbReference type="PANTHER" id="PTHR43464:SF19">
    <property type="entry name" value="UBIQUINONE BIOSYNTHESIS O-METHYLTRANSFERASE, MITOCHONDRIAL"/>
    <property type="match status" value="1"/>
</dbReference>
<dbReference type="Gene3D" id="2.20.130.10">
    <property type="entry name" value="CAC2371-like domains"/>
    <property type="match status" value="1"/>
</dbReference>
<evidence type="ECO:0000256" key="2">
    <source>
        <dbReference type="ARBA" id="ARBA00022679"/>
    </source>
</evidence>
<dbReference type="SUPFAM" id="SSF53335">
    <property type="entry name" value="S-adenosyl-L-methionine-dependent methyltransferases"/>
    <property type="match status" value="1"/>
</dbReference>
<dbReference type="GO" id="GO:0008168">
    <property type="term" value="F:methyltransferase activity"/>
    <property type="evidence" value="ECO:0007669"/>
    <property type="project" value="UniProtKB-KW"/>
</dbReference>
<feature type="domain" description="Methyltransferase" evidence="4">
    <location>
        <begin position="41"/>
        <end position="132"/>
    </location>
</feature>
<evidence type="ECO:0000256" key="3">
    <source>
        <dbReference type="ARBA" id="ARBA00022691"/>
    </source>
</evidence>
<evidence type="ECO:0000259" key="4">
    <source>
        <dbReference type="Pfam" id="PF13649"/>
    </source>
</evidence>
<dbReference type="CDD" id="cd02440">
    <property type="entry name" value="AdoMet_MTases"/>
    <property type="match status" value="1"/>
</dbReference>
<keyword evidence="2" id="KW-0808">Transferase</keyword>
<evidence type="ECO:0000313" key="5">
    <source>
        <dbReference type="EMBL" id="MCF1715271.1"/>
    </source>
</evidence>
<dbReference type="InterPro" id="IPR041698">
    <property type="entry name" value="Methyltransf_25"/>
</dbReference>
<reference evidence="5 6" key="1">
    <citation type="submission" date="2022-01" db="EMBL/GenBank/DDBJ databases">
        <title>Flavihumibacter sp. nov., isolated from sediment of a river.</title>
        <authorList>
            <person name="Liu H."/>
        </authorList>
    </citation>
    <scope>NUCLEOTIDE SEQUENCE [LARGE SCALE GENOMIC DNA]</scope>
    <source>
        <strain evidence="5 6">RY-1</strain>
    </source>
</reference>
<keyword evidence="6" id="KW-1185">Reference proteome</keyword>